<dbReference type="SUPFAM" id="SSF52058">
    <property type="entry name" value="L domain-like"/>
    <property type="match status" value="1"/>
</dbReference>
<evidence type="ECO:0000259" key="6">
    <source>
        <dbReference type="Pfam" id="PF25019"/>
    </source>
</evidence>
<evidence type="ECO:0008006" key="9">
    <source>
        <dbReference type="Google" id="ProtNLM"/>
    </source>
</evidence>
<dbReference type="PRINTS" id="PR00364">
    <property type="entry name" value="DISEASERSIST"/>
</dbReference>
<dbReference type="InterPro" id="IPR056789">
    <property type="entry name" value="LRR_R13L1-DRL21"/>
</dbReference>
<evidence type="ECO:0000256" key="1">
    <source>
        <dbReference type="ARBA" id="ARBA00022737"/>
    </source>
</evidence>
<organism evidence="7 8">
    <name type="scientific">Paspalum notatum var. saurae</name>
    <dbReference type="NCBI Taxonomy" id="547442"/>
    <lineage>
        <taxon>Eukaryota</taxon>
        <taxon>Viridiplantae</taxon>
        <taxon>Streptophyta</taxon>
        <taxon>Embryophyta</taxon>
        <taxon>Tracheophyta</taxon>
        <taxon>Spermatophyta</taxon>
        <taxon>Magnoliopsida</taxon>
        <taxon>Liliopsida</taxon>
        <taxon>Poales</taxon>
        <taxon>Poaceae</taxon>
        <taxon>PACMAD clade</taxon>
        <taxon>Panicoideae</taxon>
        <taxon>Andropogonodae</taxon>
        <taxon>Paspaleae</taxon>
        <taxon>Paspalinae</taxon>
        <taxon>Paspalum</taxon>
    </lineage>
</organism>
<dbReference type="Pfam" id="PF25019">
    <property type="entry name" value="LRR_R13L1-DRL21"/>
    <property type="match status" value="1"/>
</dbReference>
<feature type="domain" description="Disease resistance protein winged helix" evidence="5">
    <location>
        <begin position="612"/>
        <end position="682"/>
    </location>
</feature>
<dbReference type="InterPro" id="IPR027417">
    <property type="entry name" value="P-loop_NTPase"/>
</dbReference>
<feature type="region of interest" description="Disordered" evidence="3">
    <location>
        <begin position="428"/>
        <end position="447"/>
    </location>
</feature>
<dbReference type="Proteomes" id="UP001341281">
    <property type="component" value="Chromosome 01"/>
</dbReference>
<dbReference type="GO" id="GO:0009626">
    <property type="term" value="P:plant-type hypersensitive response"/>
    <property type="evidence" value="ECO:0007669"/>
    <property type="project" value="UniProtKB-ARBA"/>
</dbReference>
<accession>A0AAQ3PFB7</accession>
<proteinExistence type="predicted"/>
<feature type="domain" description="NB-ARC" evidence="4">
    <location>
        <begin position="367"/>
        <end position="533"/>
    </location>
</feature>
<evidence type="ECO:0000313" key="7">
    <source>
        <dbReference type="EMBL" id="WVZ49574.1"/>
    </source>
</evidence>
<dbReference type="InterPro" id="IPR032675">
    <property type="entry name" value="LRR_dom_sf"/>
</dbReference>
<dbReference type="GO" id="GO:0043531">
    <property type="term" value="F:ADP binding"/>
    <property type="evidence" value="ECO:0007669"/>
    <property type="project" value="InterPro"/>
</dbReference>
<feature type="domain" description="R13L1/DRL21-like LRR repeat region" evidence="6">
    <location>
        <begin position="886"/>
        <end position="1020"/>
    </location>
</feature>
<dbReference type="Gene3D" id="3.40.50.300">
    <property type="entry name" value="P-loop containing nucleotide triphosphate hydrolases"/>
    <property type="match status" value="1"/>
</dbReference>
<keyword evidence="2" id="KW-0611">Plant defense</keyword>
<dbReference type="InterPro" id="IPR036388">
    <property type="entry name" value="WH-like_DNA-bd_sf"/>
</dbReference>
<dbReference type="Gene3D" id="3.80.10.10">
    <property type="entry name" value="Ribonuclease Inhibitor"/>
    <property type="match status" value="1"/>
</dbReference>
<dbReference type="AlphaFoldDB" id="A0AAQ3PFB7"/>
<dbReference type="FunFam" id="1.10.10.10:FF:000322">
    <property type="entry name" value="Probable disease resistance protein At1g63360"/>
    <property type="match status" value="1"/>
</dbReference>
<dbReference type="GO" id="GO:0002758">
    <property type="term" value="P:innate immune response-activating signaling pathway"/>
    <property type="evidence" value="ECO:0007669"/>
    <property type="project" value="UniProtKB-ARBA"/>
</dbReference>
<dbReference type="Pfam" id="PF23559">
    <property type="entry name" value="WHD_DRP"/>
    <property type="match status" value="1"/>
</dbReference>
<dbReference type="SUPFAM" id="SSF52540">
    <property type="entry name" value="P-loop containing nucleoside triphosphate hydrolases"/>
    <property type="match status" value="1"/>
</dbReference>
<gene>
    <name evidence="7" type="ORF">U9M48_000916</name>
</gene>
<reference evidence="7 8" key="1">
    <citation type="submission" date="2024-02" db="EMBL/GenBank/DDBJ databases">
        <title>High-quality chromosome-scale genome assembly of Pensacola bahiagrass (Paspalum notatum Flugge var. saurae).</title>
        <authorList>
            <person name="Vega J.M."/>
            <person name="Podio M."/>
            <person name="Orjuela J."/>
            <person name="Siena L.A."/>
            <person name="Pessino S.C."/>
            <person name="Combes M.C."/>
            <person name="Mariac C."/>
            <person name="Albertini E."/>
            <person name="Pupilli F."/>
            <person name="Ortiz J.P.A."/>
            <person name="Leblanc O."/>
        </authorList>
    </citation>
    <scope>NUCLEOTIDE SEQUENCE [LARGE SCALE GENOMIC DNA]</scope>
    <source>
        <strain evidence="7">R1</strain>
        <tissue evidence="7">Leaf</tissue>
    </source>
</reference>
<protein>
    <recommendedName>
        <fullName evidence="9">AAA+ ATPase domain-containing protein</fullName>
    </recommendedName>
</protein>
<name>A0AAQ3PFB7_PASNO</name>
<dbReference type="PANTHER" id="PTHR23155">
    <property type="entry name" value="DISEASE RESISTANCE PROTEIN RP"/>
    <property type="match status" value="1"/>
</dbReference>
<keyword evidence="1" id="KW-0677">Repeat</keyword>
<keyword evidence="8" id="KW-1185">Reference proteome</keyword>
<dbReference type="GO" id="GO:0042742">
    <property type="term" value="P:defense response to bacterium"/>
    <property type="evidence" value="ECO:0007669"/>
    <property type="project" value="UniProtKB-ARBA"/>
</dbReference>
<evidence type="ECO:0000256" key="3">
    <source>
        <dbReference type="SAM" id="MobiDB-lite"/>
    </source>
</evidence>
<evidence type="ECO:0000259" key="4">
    <source>
        <dbReference type="Pfam" id="PF00931"/>
    </source>
</evidence>
<evidence type="ECO:0000256" key="2">
    <source>
        <dbReference type="ARBA" id="ARBA00022821"/>
    </source>
</evidence>
<dbReference type="Pfam" id="PF00931">
    <property type="entry name" value="NB-ARC"/>
    <property type="match status" value="1"/>
</dbReference>
<dbReference type="InterPro" id="IPR044974">
    <property type="entry name" value="Disease_R_plants"/>
</dbReference>
<dbReference type="EMBL" id="CP144745">
    <property type="protein sequence ID" value="WVZ49574.1"/>
    <property type="molecule type" value="Genomic_DNA"/>
</dbReference>
<sequence length="1099" mass="124927">MGSPPTPAPALPNPWIFPSLGLAVTFLGWWIQPSITFHLNKLFSNQFDPSRKLQFLESNIIPDLKQTLRHAEGKRMMGEYEDDKMPKSDLVVVHDNIMKVLKSALYEAEDIIDLVDYHLIEKRVIGDKPAGACFSRIKSHTVSWAKHIISDAFKSCVKSLFRPSIADSATLEGSSSVQEVTVTIDAESASVPGAVPATESASSADAVSSSEGPEPIFNAEGVSNAESISRVQKLFDWLSGIINCCQSMLLSCLSNAFSFVLYLRDFSNELCGVRNNQEDGLALHSFPHAVSKTWFRERIQKIEDILSDSRKSPLLNQQSNSSEKSMWNEIRQKDRNIRPEVVFGRDKERKNICRMLRDGPSSSSISKGYSVICIHGIAGSGKSTLAQYVCDYESKLQGNEKYFDPVMFVDVYRSFSILGDMLKLIKGKKEEQPSDDRGRPGLQEEPKEKLMGRLKGRRFLLVLDDVRDNNMKHEDLRDLQDVLNCGKSGSAVLVTAQNAVEVRTLDVERHIAISNLEEEQCILLFRYHALQGTDSFDDQRRIHIGKEIAKKLCMSPMAVVAVANGLRHKDITKWKRTAGNLDALKGTREALWWSYQQLDADIRRCFAYLSTFPRGYKLERVEVVRMWVAQGFIKTNIKEMQVEDLGEEYFDQLVAFSFLQPQRTTYSGAPEYFIIHDLVHLLVEEVAGSDFFRIVSDGAPKYIPSGVHHIFIETNNVAEIAEKSQCLGNLRTLIIEEHYTIRGHSTDMDIMQVTGRNYELENVIERLFKKLTKLRVVIIKLNHKTRVLSVPASVGGMKHLRYLCFCYQPVGSSRLVLPSTFSKLYHLETIHFPSHCIVSYPEDTANNLIYLRHICAPLSFPNISRLTSLQTVTGRFYVKSEPGYELKQLKDLNKLRGTLWISGLENVGSNEEALEAHLASKERVEKLVLSFSRSPRQTMDPDVQAKVFEGLFPPKDLEELSIFNYNGSRYPNWMLSSQSKAQADGPKNLRRLSFHDCSRLASFPEDCILFNCLRVLSIVYCDWESLPENMKHFKLLQSLFIAKCNKIELLPKLPWNLEKIRIYECNVLSKTCREEGHHNWHRIQHIGKTDVPVLAELLR</sequence>
<evidence type="ECO:0000313" key="8">
    <source>
        <dbReference type="Proteomes" id="UP001341281"/>
    </source>
</evidence>
<evidence type="ECO:0000259" key="5">
    <source>
        <dbReference type="Pfam" id="PF23559"/>
    </source>
</evidence>
<dbReference type="InterPro" id="IPR002182">
    <property type="entry name" value="NB-ARC"/>
</dbReference>
<dbReference type="PANTHER" id="PTHR23155:SF1058">
    <property type="entry name" value="OS11G0668100 PROTEIN"/>
    <property type="match status" value="1"/>
</dbReference>
<dbReference type="InterPro" id="IPR058922">
    <property type="entry name" value="WHD_DRP"/>
</dbReference>
<dbReference type="Gene3D" id="1.10.10.10">
    <property type="entry name" value="Winged helix-like DNA-binding domain superfamily/Winged helix DNA-binding domain"/>
    <property type="match status" value="1"/>
</dbReference>